<dbReference type="GO" id="GO:0009366">
    <property type="term" value="C:enterobactin synthetase complex"/>
    <property type="evidence" value="ECO:0007669"/>
    <property type="project" value="InterPro"/>
</dbReference>
<dbReference type="Pfam" id="PF17837">
    <property type="entry name" value="4PPT_N"/>
    <property type="match status" value="1"/>
</dbReference>
<evidence type="ECO:0000256" key="1">
    <source>
        <dbReference type="ARBA" id="ARBA00022679"/>
    </source>
</evidence>
<sequence>MMRRARLFGPLLASGCEVLISGEGTRRVRLFDGERALVGNATAKRRREFTETRLLAHEALRRIGHDGPILKGSDGEPLWPSGIVGSLSHCPSLCVAAVASAERIRAVGVDVDDSDGLSDGIMRFVFSSEELASLRMASSVERRAAFCAKEAASKALSALDGTGDFRKVSVSLKADGTFAAVRRDVALRGQWRFYDRLVSACFASMFVRQVRQCFSVVWADGFPRCRHRFPVM</sequence>
<evidence type="ECO:0000313" key="6">
    <source>
        <dbReference type="EMBL" id="EIJ23761.1"/>
    </source>
</evidence>
<feature type="domain" description="4'-phosphopantetheinyl transferase N-terminal" evidence="5">
    <location>
        <begin position="34"/>
        <end position="99"/>
    </location>
</feature>
<dbReference type="PANTHER" id="PTHR38096">
    <property type="entry name" value="ENTEROBACTIN SYNTHASE COMPONENT D"/>
    <property type="match status" value="1"/>
</dbReference>
<dbReference type="GO" id="GO:0009239">
    <property type="term" value="P:enterobactin biosynthetic process"/>
    <property type="evidence" value="ECO:0007669"/>
    <property type="project" value="InterPro"/>
</dbReference>
<evidence type="ECO:0000259" key="4">
    <source>
        <dbReference type="Pfam" id="PF01648"/>
    </source>
</evidence>
<gene>
    <name evidence="6" type="ORF">HMPREF1313_0129</name>
</gene>
<evidence type="ECO:0000256" key="3">
    <source>
        <dbReference type="PIRSR" id="PIRSR603542-2"/>
    </source>
</evidence>
<keyword evidence="3" id="KW-0460">Magnesium</keyword>
<protein>
    <submittedName>
        <fullName evidence="6">4'-phosphopantetheinyl transferase family protein</fullName>
    </submittedName>
</protein>
<dbReference type="PANTHER" id="PTHR38096:SF1">
    <property type="entry name" value="ENTEROBACTIN SYNTHASE COMPONENT D"/>
    <property type="match status" value="1"/>
</dbReference>
<feature type="binding site" evidence="3">
    <location>
        <position position="110"/>
    </location>
    <ligand>
        <name>Mg(2+)</name>
        <dbReference type="ChEBI" id="CHEBI:18420"/>
    </ligand>
</feature>
<dbReference type="InterPro" id="IPR008278">
    <property type="entry name" value="4-PPantetheinyl_Trfase_dom"/>
</dbReference>
<feature type="binding site" evidence="2">
    <location>
        <begin position="88"/>
        <end position="89"/>
    </location>
    <ligand>
        <name>CoA</name>
        <dbReference type="ChEBI" id="CHEBI:57287"/>
    </ligand>
</feature>
<feature type="binding site" evidence="2">
    <location>
        <position position="150"/>
    </location>
    <ligand>
        <name>CoA</name>
        <dbReference type="ChEBI" id="CHEBI:57287"/>
    </ligand>
</feature>
<dbReference type="GO" id="GO:0008897">
    <property type="term" value="F:holo-[acyl-carrier-protein] synthase activity"/>
    <property type="evidence" value="ECO:0007669"/>
    <property type="project" value="InterPro"/>
</dbReference>
<dbReference type="Pfam" id="PF01648">
    <property type="entry name" value="ACPS"/>
    <property type="match status" value="1"/>
</dbReference>
<dbReference type="InterPro" id="IPR037143">
    <property type="entry name" value="4-PPantetheinyl_Trfase_dom_sf"/>
</dbReference>
<dbReference type="GO" id="GO:0000287">
    <property type="term" value="F:magnesium ion binding"/>
    <property type="evidence" value="ECO:0007669"/>
    <property type="project" value="InterPro"/>
</dbReference>
<evidence type="ECO:0000259" key="5">
    <source>
        <dbReference type="Pfam" id="PF17837"/>
    </source>
</evidence>
<feature type="binding site" evidence="2">
    <location>
        <position position="154"/>
    </location>
    <ligand>
        <name>CoA</name>
        <dbReference type="ChEBI" id="CHEBI:57287"/>
    </ligand>
</feature>
<feature type="domain" description="4'-phosphopantetheinyl transferase" evidence="4">
    <location>
        <begin position="106"/>
        <end position="194"/>
    </location>
</feature>
<reference evidence="6 7" key="1">
    <citation type="journal article" date="2013" name="Genome Announc.">
        <title>Draft Genome Sequences of Two Pairs of Human Intestinal Bifidobacterium longum subsp. longum Strains, 44B and 1-6B and 35B and 2-2B, Consecutively Isolated from Two Children after a 5-Year Time Period.</title>
        <authorList>
            <person name="Shkoporov A.N."/>
            <person name="Efimov B.A."/>
            <person name="Khokhlova E.V."/>
            <person name="Chaplin A.V."/>
            <person name="Kafarskaya L.I."/>
            <person name="Durkin A.S."/>
            <person name="McCorrison J."/>
            <person name="Torralba M."/>
            <person name="Gillis M."/>
            <person name="Sutton G."/>
            <person name="Weibel D.B."/>
            <person name="Nelson K.E."/>
            <person name="Smeianov V.V."/>
        </authorList>
    </citation>
    <scope>NUCLEOTIDE SEQUENCE [LARGE SCALE GENOMIC DNA]</scope>
    <source>
        <strain evidence="6 7">1-6B</strain>
    </source>
</reference>
<evidence type="ECO:0000313" key="7">
    <source>
        <dbReference type="Proteomes" id="UP000006410"/>
    </source>
</evidence>
<dbReference type="Gene3D" id="3.90.470.20">
    <property type="entry name" value="4'-phosphopantetheinyl transferase domain"/>
    <property type="match status" value="1"/>
</dbReference>
<dbReference type="InterPro" id="IPR041354">
    <property type="entry name" value="4PPT_N"/>
</dbReference>
<keyword evidence="3" id="KW-0479">Metal-binding</keyword>
<dbReference type="AlphaFoldDB" id="A0AA87IEE8"/>
<name>A0AA87IEE8_BIFLL</name>
<dbReference type="InterPro" id="IPR003542">
    <property type="entry name" value="Enbac_synth_compD-like"/>
</dbReference>
<comment type="caution">
    <text evidence="6">The sequence shown here is derived from an EMBL/GenBank/DDBJ whole genome shotgun (WGS) entry which is preliminary data.</text>
</comment>
<dbReference type="Proteomes" id="UP000006410">
    <property type="component" value="Unassembled WGS sequence"/>
</dbReference>
<accession>A0AA87IEE8</accession>
<feature type="binding site" evidence="2">
    <location>
        <position position="45"/>
    </location>
    <ligand>
        <name>CoA</name>
        <dbReference type="ChEBI" id="CHEBI:57287"/>
    </ligand>
</feature>
<dbReference type="SUPFAM" id="SSF56214">
    <property type="entry name" value="4'-phosphopantetheinyl transferase"/>
    <property type="match status" value="1"/>
</dbReference>
<feature type="binding site" evidence="2">
    <location>
        <position position="110"/>
    </location>
    <ligand>
        <name>CoA</name>
        <dbReference type="ChEBI" id="CHEBI:57287"/>
    </ligand>
</feature>
<keyword evidence="1 6" id="KW-0808">Transferase</keyword>
<comment type="cofactor">
    <cofactor evidence="3">
        <name>Mg(2+)</name>
        <dbReference type="ChEBI" id="CHEBI:18420"/>
    </cofactor>
</comment>
<dbReference type="PRINTS" id="PR01399">
    <property type="entry name" value="ENTSNTHTASED"/>
</dbReference>
<dbReference type="GO" id="GO:0005886">
    <property type="term" value="C:plasma membrane"/>
    <property type="evidence" value="ECO:0007669"/>
    <property type="project" value="TreeGrafter"/>
</dbReference>
<proteinExistence type="predicted"/>
<evidence type="ECO:0000256" key="2">
    <source>
        <dbReference type="PIRSR" id="PIRSR603542-1"/>
    </source>
</evidence>
<organism evidence="6 7">
    <name type="scientific">Bifidobacterium longum subsp. longum 1-6B</name>
    <dbReference type="NCBI Taxonomy" id="1161744"/>
    <lineage>
        <taxon>Bacteria</taxon>
        <taxon>Bacillati</taxon>
        <taxon>Actinomycetota</taxon>
        <taxon>Actinomycetes</taxon>
        <taxon>Bifidobacteriales</taxon>
        <taxon>Bifidobacteriaceae</taxon>
        <taxon>Bifidobacterium</taxon>
    </lineage>
</organism>
<feature type="binding site" evidence="2">
    <location>
        <position position="53"/>
    </location>
    <ligand>
        <name>CoA</name>
        <dbReference type="ChEBI" id="CHEBI:57287"/>
    </ligand>
</feature>
<dbReference type="EMBL" id="AJTF01000126">
    <property type="protein sequence ID" value="EIJ23761.1"/>
    <property type="molecule type" value="Genomic_DNA"/>
</dbReference>